<organism evidence="10 11">
    <name type="scientific">Ancylobacter dichloromethanicus</name>
    <dbReference type="NCBI Taxonomy" id="518825"/>
    <lineage>
        <taxon>Bacteria</taxon>
        <taxon>Pseudomonadati</taxon>
        <taxon>Pseudomonadota</taxon>
        <taxon>Alphaproteobacteria</taxon>
        <taxon>Hyphomicrobiales</taxon>
        <taxon>Xanthobacteraceae</taxon>
        <taxon>Ancylobacter</taxon>
    </lineage>
</organism>
<keyword evidence="4 7" id="KW-1133">Transmembrane helix</keyword>
<gene>
    <name evidence="10" type="ORF">GCM10017643_26010</name>
</gene>
<evidence type="ECO:0000256" key="2">
    <source>
        <dbReference type="ARBA" id="ARBA00008017"/>
    </source>
</evidence>
<evidence type="ECO:0000256" key="1">
    <source>
        <dbReference type="ARBA" id="ARBA00004127"/>
    </source>
</evidence>
<dbReference type="InterPro" id="IPR010920">
    <property type="entry name" value="LSM_dom_sf"/>
</dbReference>
<feature type="domain" description="Mechanosensitive ion channel MscS" evidence="8">
    <location>
        <begin position="180"/>
        <end position="248"/>
    </location>
</feature>
<evidence type="ECO:0000313" key="10">
    <source>
        <dbReference type="EMBL" id="GLK72485.1"/>
    </source>
</evidence>
<dbReference type="InterPro" id="IPR006685">
    <property type="entry name" value="MscS_channel_2nd"/>
</dbReference>
<protein>
    <recommendedName>
        <fullName evidence="12">Mechanosensitive ion channel protein MscS</fullName>
    </recommendedName>
</protein>
<keyword evidence="11" id="KW-1185">Reference proteome</keyword>
<reference evidence="10" key="1">
    <citation type="journal article" date="2014" name="Int. J. Syst. Evol. Microbiol.">
        <title>Complete genome sequence of Corynebacterium casei LMG S-19264T (=DSM 44701T), isolated from a smear-ripened cheese.</title>
        <authorList>
            <consortium name="US DOE Joint Genome Institute (JGI-PGF)"/>
            <person name="Walter F."/>
            <person name="Albersmeier A."/>
            <person name="Kalinowski J."/>
            <person name="Ruckert C."/>
        </authorList>
    </citation>
    <scope>NUCLEOTIDE SEQUENCE</scope>
    <source>
        <strain evidence="10">VKM B-2484</strain>
    </source>
</reference>
<dbReference type="AlphaFoldDB" id="A0A9W6JAX9"/>
<dbReference type="PANTHER" id="PTHR30414:SF0">
    <property type="entry name" value="MINICONDUCTANCE MECHANOSENSITIVE CHANNEL YBDG"/>
    <property type="match status" value="1"/>
</dbReference>
<evidence type="ECO:0000256" key="3">
    <source>
        <dbReference type="ARBA" id="ARBA00022692"/>
    </source>
</evidence>
<evidence type="ECO:0000259" key="8">
    <source>
        <dbReference type="Pfam" id="PF00924"/>
    </source>
</evidence>
<dbReference type="InterPro" id="IPR023408">
    <property type="entry name" value="MscS_beta-dom_sf"/>
</dbReference>
<dbReference type="InterPro" id="IPR049278">
    <property type="entry name" value="MS_channel_C"/>
</dbReference>
<evidence type="ECO:0000256" key="4">
    <source>
        <dbReference type="ARBA" id="ARBA00022989"/>
    </source>
</evidence>
<dbReference type="SUPFAM" id="SSF50182">
    <property type="entry name" value="Sm-like ribonucleoproteins"/>
    <property type="match status" value="1"/>
</dbReference>
<feature type="transmembrane region" description="Helical" evidence="7">
    <location>
        <begin position="162"/>
        <end position="191"/>
    </location>
</feature>
<dbReference type="EMBL" id="BSFJ01000016">
    <property type="protein sequence ID" value="GLK72485.1"/>
    <property type="molecule type" value="Genomic_DNA"/>
</dbReference>
<dbReference type="GO" id="GO:0008381">
    <property type="term" value="F:mechanosensitive monoatomic ion channel activity"/>
    <property type="evidence" value="ECO:0007669"/>
    <property type="project" value="InterPro"/>
</dbReference>
<evidence type="ECO:0000256" key="6">
    <source>
        <dbReference type="SAM" id="MobiDB-lite"/>
    </source>
</evidence>
<keyword evidence="5 7" id="KW-0472">Membrane</keyword>
<comment type="caution">
    <text evidence="10">The sequence shown here is derived from an EMBL/GenBank/DDBJ whole genome shotgun (WGS) entry which is preliminary data.</text>
</comment>
<feature type="transmembrane region" description="Helical" evidence="7">
    <location>
        <begin position="12"/>
        <end position="35"/>
    </location>
</feature>
<feature type="transmembrane region" description="Helical" evidence="7">
    <location>
        <begin position="89"/>
        <end position="114"/>
    </location>
</feature>
<evidence type="ECO:0000256" key="7">
    <source>
        <dbReference type="SAM" id="Phobius"/>
    </source>
</evidence>
<evidence type="ECO:0000313" key="11">
    <source>
        <dbReference type="Proteomes" id="UP001143370"/>
    </source>
</evidence>
<name>A0A9W6JAX9_9HYPH</name>
<dbReference type="GO" id="GO:0071470">
    <property type="term" value="P:cellular response to osmotic stress"/>
    <property type="evidence" value="ECO:0007669"/>
    <property type="project" value="InterPro"/>
</dbReference>
<feature type="transmembrane region" description="Helical" evidence="7">
    <location>
        <begin position="135"/>
        <end position="156"/>
    </location>
</feature>
<reference evidence="10" key="2">
    <citation type="submission" date="2023-01" db="EMBL/GenBank/DDBJ databases">
        <authorList>
            <person name="Sun Q."/>
            <person name="Evtushenko L."/>
        </authorList>
    </citation>
    <scope>NUCLEOTIDE SEQUENCE</scope>
    <source>
        <strain evidence="10">VKM B-2484</strain>
    </source>
</reference>
<sequence>MMESVESAIELYPWLDSVMMLLVLLVTAFVAQIVFKRALLDAAERVLGQTSFGRDGAATRSRVVRRLASILPAIIISAGIGLVRDLPASVVSVITNVSHAFIVLTVAMTLAAVLDRADQLYHRRPETHSRSIRGYFQIATIAIYAVAAILMTAILIDRSPVILLSGLGAMAAVLILVFQDTLLSFVASILISSGDMVRVGDWIEIPSLNADGDVVDISLHTIRVQNFDKTITAIPIRKLVTDSFKNWRGMEEAGGRRIKRAIYLDQTSIGFLAPEAIEKLSCFQHLEAYLLLKLEELRDWNERLGETGRISANTRRITNSGTLRAYLTAYLRAHPSIRQDMTLLVRQLRPGPEGLPIEIYCFTNTTDWSTHETVQADIFDHVFALLPEFDLAVFQKPSGADLRNWRRREGPASSAPAHRPTARA</sequence>
<dbReference type="Pfam" id="PF21082">
    <property type="entry name" value="MS_channel_3rd"/>
    <property type="match status" value="1"/>
</dbReference>
<keyword evidence="3 7" id="KW-0812">Transmembrane</keyword>
<dbReference type="Gene3D" id="2.30.30.60">
    <property type="match status" value="1"/>
</dbReference>
<evidence type="ECO:0000259" key="9">
    <source>
        <dbReference type="Pfam" id="PF21082"/>
    </source>
</evidence>
<comment type="subcellular location">
    <subcellularLocation>
        <location evidence="1">Endomembrane system</location>
        <topology evidence="1">Multi-pass membrane protein</topology>
    </subcellularLocation>
</comment>
<dbReference type="PANTHER" id="PTHR30414">
    <property type="entry name" value="MINICONDUCTANCE MECHANOSENSITIVE CHANNEL YBDG"/>
    <property type="match status" value="1"/>
</dbReference>
<dbReference type="GO" id="GO:0012505">
    <property type="term" value="C:endomembrane system"/>
    <property type="evidence" value="ECO:0007669"/>
    <property type="project" value="UniProtKB-SubCell"/>
</dbReference>
<evidence type="ECO:0008006" key="12">
    <source>
        <dbReference type="Google" id="ProtNLM"/>
    </source>
</evidence>
<feature type="domain" description="Mechanosensitive ion channel MscS C-terminal" evidence="9">
    <location>
        <begin position="330"/>
        <end position="388"/>
    </location>
</feature>
<accession>A0A9W6JAX9</accession>
<dbReference type="Pfam" id="PF00924">
    <property type="entry name" value="MS_channel_2nd"/>
    <property type="match status" value="1"/>
</dbReference>
<comment type="similarity">
    <text evidence="2">Belongs to the MscS (TC 1.A.23) family.</text>
</comment>
<dbReference type="InterPro" id="IPR030192">
    <property type="entry name" value="YbdG"/>
</dbReference>
<feature type="region of interest" description="Disordered" evidence="6">
    <location>
        <begin position="404"/>
        <end position="424"/>
    </location>
</feature>
<dbReference type="GO" id="GO:0005886">
    <property type="term" value="C:plasma membrane"/>
    <property type="evidence" value="ECO:0007669"/>
    <property type="project" value="TreeGrafter"/>
</dbReference>
<feature type="transmembrane region" description="Helical" evidence="7">
    <location>
        <begin position="63"/>
        <end position="83"/>
    </location>
</feature>
<evidence type="ECO:0000256" key="5">
    <source>
        <dbReference type="ARBA" id="ARBA00023136"/>
    </source>
</evidence>
<proteinExistence type="inferred from homology"/>
<dbReference type="Proteomes" id="UP001143370">
    <property type="component" value="Unassembled WGS sequence"/>
</dbReference>